<reference evidence="4" key="2">
    <citation type="submission" date="2013-08" db="EMBL/GenBank/DDBJ databases">
        <title>Draft genome sequence of Anaerofustis stercorihominis (DSM 17244).</title>
        <authorList>
            <person name="Sudarsanam P."/>
            <person name="Ley R."/>
            <person name="Guruge J."/>
            <person name="Turnbaugh P.J."/>
            <person name="Mahowald M."/>
            <person name="Liep D."/>
            <person name="Gordon J."/>
        </authorList>
    </citation>
    <scope>NUCLEOTIDE SEQUENCE</scope>
    <source>
        <strain evidence="4">DSM 17244</strain>
    </source>
</reference>
<feature type="domain" description="Predicted membrane protein YciQ-like C-terminal" evidence="3">
    <location>
        <begin position="180"/>
        <end position="354"/>
    </location>
</feature>
<evidence type="ECO:0000259" key="2">
    <source>
        <dbReference type="Pfam" id="PF09972"/>
    </source>
</evidence>
<evidence type="ECO:0000313" key="4">
    <source>
        <dbReference type="EMBL" id="EDS73398.1"/>
    </source>
</evidence>
<dbReference type="EMBL" id="ABIL02000004">
    <property type="protein sequence ID" value="EDS73398.1"/>
    <property type="molecule type" value="Genomic_DNA"/>
</dbReference>
<name>B1C6B3_9FIRM</name>
<proteinExistence type="predicted"/>
<dbReference type="InterPro" id="IPR048389">
    <property type="entry name" value="YciQ-like_C"/>
</dbReference>
<feature type="transmembrane region" description="Helical" evidence="1">
    <location>
        <begin position="304"/>
        <end position="325"/>
    </location>
</feature>
<feature type="transmembrane region" description="Helical" evidence="1">
    <location>
        <begin position="144"/>
        <end position="163"/>
    </location>
</feature>
<keyword evidence="1" id="KW-0812">Transmembrane</keyword>
<evidence type="ECO:0000256" key="1">
    <source>
        <dbReference type="SAM" id="Phobius"/>
    </source>
</evidence>
<dbReference type="Pfam" id="PF09972">
    <property type="entry name" value="DUF2207"/>
    <property type="match status" value="1"/>
</dbReference>
<feature type="transmembrane region" description="Helical" evidence="1">
    <location>
        <begin position="388"/>
        <end position="411"/>
    </location>
</feature>
<organism evidence="4 5">
    <name type="scientific">Anaerofustis stercorihominis DSM 17244</name>
    <dbReference type="NCBI Taxonomy" id="445971"/>
    <lineage>
        <taxon>Bacteria</taxon>
        <taxon>Bacillati</taxon>
        <taxon>Bacillota</taxon>
        <taxon>Clostridia</taxon>
        <taxon>Eubacteriales</taxon>
        <taxon>Eubacteriaceae</taxon>
        <taxon>Anaerofustis</taxon>
    </lineage>
</organism>
<reference evidence="4" key="1">
    <citation type="submission" date="2008-01" db="EMBL/GenBank/DDBJ databases">
        <authorList>
            <person name="Fulton L."/>
            <person name="Clifton S."/>
            <person name="Fulton B."/>
            <person name="Xu J."/>
            <person name="Minx P."/>
            <person name="Pepin K.H."/>
            <person name="Johnson M."/>
            <person name="Thiruvilangam P."/>
            <person name="Bhonagiri V."/>
            <person name="Nash W.E."/>
            <person name="Mardis E.R."/>
            <person name="Wilson R.K."/>
        </authorList>
    </citation>
    <scope>NUCLEOTIDE SEQUENCE [LARGE SCALE GENOMIC DNA]</scope>
    <source>
        <strain evidence="4">DSM 17244</strain>
    </source>
</reference>
<keyword evidence="1" id="KW-1133">Transmembrane helix</keyword>
<dbReference type="HOGENOM" id="CLU_520373_0_0_9"/>
<evidence type="ECO:0000313" key="5">
    <source>
        <dbReference type="Proteomes" id="UP000005178"/>
    </source>
</evidence>
<dbReference type="STRING" id="445971.ANASTE_00253"/>
<feature type="domain" description="DUF2207" evidence="2">
    <location>
        <begin position="27"/>
        <end position="105"/>
    </location>
</feature>
<feature type="transmembrane region" description="Helical" evidence="1">
    <location>
        <begin position="365"/>
        <end position="382"/>
    </location>
</feature>
<keyword evidence="1" id="KW-0472">Membrane</keyword>
<dbReference type="AlphaFoldDB" id="B1C6B3"/>
<dbReference type="InterPro" id="IPR018702">
    <property type="entry name" value="DUF2207"/>
</dbReference>
<sequence>MFLIFGPKINLDYNETISKLYFILADDRNVKSGIENYEISYKYKNRNDRTDDFDFFSYDLSSGEWDTSIKNLSFKIKMPKSFGSNKIYITSSEHRNNNVEYKVKNNIIYGNIKKPLKNNEILNVSITLPEGYYRNMPEIKSNDSFYVILVLSILFLLFTYFIFLKYGRDKDINPVKSFYPPCDLDPLEVGYIYNTDFVEKDFVSLIVYFAVHGYLKIKKVLNNNRMYNYYEDYCFSKVKELPDNSPEHQKIMFDGLFNNREYVTAIELQGTNIDNVYNKVKFSMDKEFGKKTSKNLMTGRRKRLYLSLVLFILSIINIFSYVFYINRDMKASVFIGILLSIACMVIFLFIIYFVNKVDLQDRIKIVGVPILVYWLFIIYFTYKFVYFINIPLFLLTCLSLFISAVFIGLVIKISDYGFYNLSRILGLKQFLDDCNKRELKNIIRENPIYFYEILPYAYVLNVNDYSIEFLAGENKLRQDWYIPLNEEEYENESICNICKNLSLMLNSYEVLKEQLANELQRKF</sequence>
<evidence type="ECO:0008006" key="6">
    <source>
        <dbReference type="Google" id="ProtNLM"/>
    </source>
</evidence>
<dbReference type="Pfam" id="PF20990">
    <property type="entry name" value="DUF2207_C"/>
    <property type="match status" value="1"/>
</dbReference>
<accession>B1C6B3</accession>
<comment type="caution">
    <text evidence="4">The sequence shown here is derived from an EMBL/GenBank/DDBJ whole genome shotgun (WGS) entry which is preliminary data.</text>
</comment>
<dbReference type="Proteomes" id="UP000005178">
    <property type="component" value="Unassembled WGS sequence"/>
</dbReference>
<protein>
    <recommendedName>
        <fullName evidence="6">DUF2207 domain-containing protein</fullName>
    </recommendedName>
</protein>
<gene>
    <name evidence="4" type="ORF">ANASTE_00253</name>
</gene>
<dbReference type="eggNOG" id="COG4907">
    <property type="taxonomic scope" value="Bacteria"/>
</dbReference>
<keyword evidence="5" id="KW-1185">Reference proteome</keyword>
<evidence type="ECO:0000259" key="3">
    <source>
        <dbReference type="Pfam" id="PF20990"/>
    </source>
</evidence>
<feature type="transmembrane region" description="Helical" evidence="1">
    <location>
        <begin position="331"/>
        <end position="353"/>
    </location>
</feature>